<organism evidence="1 2">
    <name type="scientific">Rouxiella chamberiensis</name>
    <dbReference type="NCBI Taxonomy" id="1513468"/>
    <lineage>
        <taxon>Bacteria</taxon>
        <taxon>Pseudomonadati</taxon>
        <taxon>Pseudomonadota</taxon>
        <taxon>Gammaproteobacteria</taxon>
        <taxon>Enterobacterales</taxon>
        <taxon>Yersiniaceae</taxon>
        <taxon>Rouxiella</taxon>
    </lineage>
</organism>
<dbReference type="EMBL" id="CP114058">
    <property type="protein sequence ID" value="WAT01517.1"/>
    <property type="molecule type" value="Genomic_DNA"/>
</dbReference>
<protein>
    <submittedName>
        <fullName evidence="1">Head-tail connector protein</fullName>
    </submittedName>
</protein>
<proteinExistence type="predicted"/>
<keyword evidence="2" id="KW-1185">Reference proteome</keyword>
<dbReference type="InterPro" id="IPR006450">
    <property type="entry name" value="Phage_HK97_gp6-like"/>
</dbReference>
<dbReference type="RefSeq" id="WP_082050987.1">
    <property type="nucleotide sequence ID" value="NZ_CP114058.1"/>
</dbReference>
<dbReference type="Proteomes" id="UP001164712">
    <property type="component" value="Chromosome"/>
</dbReference>
<accession>A0ABY7HR64</accession>
<name>A0ABY7HR64_9GAMM</name>
<sequence>MAITVTDLVDIEELRQHIEFDGDDRDALIRRYAQGALELCLKWCDNPAWKVAGDIPAPVVNATLLVFADLFEHRTSQSEVQLYDNRAAQNLMWPYRCFRDSQPVEKGDG</sequence>
<dbReference type="NCBIfam" id="TIGR01560">
    <property type="entry name" value="put_DNA_pack"/>
    <property type="match status" value="1"/>
</dbReference>
<evidence type="ECO:0000313" key="1">
    <source>
        <dbReference type="EMBL" id="WAT01517.1"/>
    </source>
</evidence>
<gene>
    <name evidence="1" type="ORF">O1V66_01660</name>
</gene>
<reference evidence="1" key="1">
    <citation type="submission" date="2022-12" db="EMBL/GenBank/DDBJ databases">
        <title>Complete genome sequence of an Australian strain of Rouxiella badensis DAR84756 and resolution of the R. badensis DSM100043 and R. chamberiensis DSM28324 genomes.</title>
        <authorList>
            <person name="Paul S."/>
            <person name="Anderson P.J."/>
            <person name="Maynard G."/>
            <person name="Dyall-Smith M."/>
            <person name="Kudinha T."/>
        </authorList>
    </citation>
    <scope>NUCLEOTIDE SEQUENCE</scope>
    <source>
        <strain evidence="1">DSM 28324</strain>
    </source>
</reference>
<dbReference type="Gene3D" id="1.10.3230.30">
    <property type="entry name" value="Phage gp6-like head-tail connector protein"/>
    <property type="match status" value="1"/>
</dbReference>
<evidence type="ECO:0000313" key="2">
    <source>
        <dbReference type="Proteomes" id="UP001164712"/>
    </source>
</evidence>